<dbReference type="EMBL" id="VXIV02003093">
    <property type="protein sequence ID" value="KAF6021210.1"/>
    <property type="molecule type" value="Genomic_DNA"/>
</dbReference>
<reference evidence="4" key="1">
    <citation type="submission" date="2020-06" db="EMBL/GenBank/DDBJ databases">
        <title>Draft genome of Bugula neritina, a colonial animal packing powerful symbionts and potential medicines.</title>
        <authorList>
            <person name="Rayko M."/>
        </authorList>
    </citation>
    <scope>NUCLEOTIDE SEQUENCE [LARGE SCALE GENOMIC DNA]</scope>
    <source>
        <strain evidence="4">Kwan_BN1</strain>
    </source>
</reference>
<keyword evidence="5" id="KW-1185">Reference proteome</keyword>
<dbReference type="AlphaFoldDB" id="A0A7J7J4U6"/>
<dbReference type="Pfam" id="PF00685">
    <property type="entry name" value="Sulfotransfer_1"/>
    <property type="match status" value="1"/>
</dbReference>
<evidence type="ECO:0000256" key="2">
    <source>
        <dbReference type="ARBA" id="ARBA00022679"/>
    </source>
</evidence>
<evidence type="ECO:0000259" key="3">
    <source>
        <dbReference type="Pfam" id="PF00685"/>
    </source>
</evidence>
<dbReference type="InterPro" id="IPR027417">
    <property type="entry name" value="P-loop_NTPase"/>
</dbReference>
<dbReference type="OrthoDB" id="6048410at2759"/>
<name>A0A7J7J4U6_BUGNE</name>
<proteinExistence type="inferred from homology"/>
<comment type="caution">
    <text evidence="4">The sequence shown here is derived from an EMBL/GenBank/DDBJ whole genome shotgun (WGS) entry which is preliminary data.</text>
</comment>
<gene>
    <name evidence="4" type="ORF">EB796_020485</name>
</gene>
<organism evidence="4 5">
    <name type="scientific">Bugula neritina</name>
    <name type="common">Brown bryozoan</name>
    <name type="synonym">Sertularia neritina</name>
    <dbReference type="NCBI Taxonomy" id="10212"/>
    <lineage>
        <taxon>Eukaryota</taxon>
        <taxon>Metazoa</taxon>
        <taxon>Spiralia</taxon>
        <taxon>Lophotrochozoa</taxon>
        <taxon>Bryozoa</taxon>
        <taxon>Gymnolaemata</taxon>
        <taxon>Cheilostomatida</taxon>
        <taxon>Flustrina</taxon>
        <taxon>Buguloidea</taxon>
        <taxon>Bugulidae</taxon>
        <taxon>Bugula</taxon>
    </lineage>
</organism>
<dbReference type="Proteomes" id="UP000593567">
    <property type="component" value="Unassembled WGS sequence"/>
</dbReference>
<accession>A0A7J7J4U6</accession>
<evidence type="ECO:0000313" key="5">
    <source>
        <dbReference type="Proteomes" id="UP000593567"/>
    </source>
</evidence>
<dbReference type="GO" id="GO:0008146">
    <property type="term" value="F:sulfotransferase activity"/>
    <property type="evidence" value="ECO:0007669"/>
    <property type="project" value="InterPro"/>
</dbReference>
<dbReference type="SUPFAM" id="SSF52540">
    <property type="entry name" value="P-loop containing nucleoside triphosphate hydrolases"/>
    <property type="match status" value="1"/>
</dbReference>
<evidence type="ECO:0000313" key="4">
    <source>
        <dbReference type="EMBL" id="KAF6021210.1"/>
    </source>
</evidence>
<comment type="similarity">
    <text evidence="1">Belongs to the sulfotransferase 1 family.</text>
</comment>
<dbReference type="InterPro" id="IPR000863">
    <property type="entry name" value="Sulfotransferase_dom"/>
</dbReference>
<sequence length="165" mass="19342">MEKKVKVIFCMRNPKDTVCSYFAFAHKRASIRADTTWNTFFANFIEGNVVYGSYAHYMRTWYPYRNNENVLSLQFEDMREDLEGNVRKIAEFLGVDLTEEQIRKVTEANTFESKKKEVGRGHAVYRSGKSGGWRSQLTVEQNDVMDEWINTEFDGMDDLKLKYGD</sequence>
<protein>
    <submittedName>
        <fullName evidence="4">SULT6B1</fullName>
    </submittedName>
</protein>
<feature type="domain" description="Sulfotransferase" evidence="3">
    <location>
        <begin position="1"/>
        <end position="156"/>
    </location>
</feature>
<keyword evidence="2" id="KW-0808">Transferase</keyword>
<dbReference type="PANTHER" id="PTHR11783">
    <property type="entry name" value="SULFOTRANSFERASE SULT"/>
    <property type="match status" value="1"/>
</dbReference>
<evidence type="ECO:0000256" key="1">
    <source>
        <dbReference type="ARBA" id="ARBA00005771"/>
    </source>
</evidence>
<dbReference type="Gene3D" id="3.40.50.300">
    <property type="entry name" value="P-loop containing nucleotide triphosphate hydrolases"/>
    <property type="match status" value="1"/>
</dbReference>